<dbReference type="InterPro" id="IPR001509">
    <property type="entry name" value="Epimerase_deHydtase"/>
</dbReference>
<dbReference type="Proteomes" id="UP001596516">
    <property type="component" value="Unassembled WGS sequence"/>
</dbReference>
<feature type="domain" description="NAD-dependent epimerase/dehydratase" evidence="1">
    <location>
        <begin position="78"/>
        <end position="182"/>
    </location>
</feature>
<evidence type="ECO:0000313" key="3">
    <source>
        <dbReference type="Proteomes" id="UP001596516"/>
    </source>
</evidence>
<dbReference type="RefSeq" id="WP_377403452.1">
    <property type="nucleotide sequence ID" value="NZ_JBHTFQ010000005.1"/>
</dbReference>
<accession>A0ABW2ULH0</accession>
<proteinExistence type="predicted"/>
<comment type="caution">
    <text evidence="2">The sequence shown here is derived from an EMBL/GenBank/DDBJ whole genome shotgun (WGS) entry which is preliminary data.</text>
</comment>
<sequence length="289" mass="29438">MQAKAPIPLVILGATGRIGRLLLRAPGPEIAPMPQTRHSPPPPGWFHWTPGSALPAAARGAVLLHLAGPTPSGSGGDYDDHLTLARAGLAAARAAGVAHVLMASSAAVYGRPPPGSVPDEDSPCRPFTAYGAAKLEMERALCGPGVTLLRIGNVAGTDLLMRNALLATAAAPLRLERFADGRSARRAYIGPGTLAQVITTLARRAAGGLPLPEVLNIAAPGPGVEMAALLAALAAAGRPVPHDDIPAPPTALADLPLCTARLAALHPFTADDSCPAAMVQQWLQLSVPA</sequence>
<evidence type="ECO:0000259" key="1">
    <source>
        <dbReference type="Pfam" id="PF01370"/>
    </source>
</evidence>
<keyword evidence="3" id="KW-1185">Reference proteome</keyword>
<dbReference type="EMBL" id="JBHTFQ010000005">
    <property type="protein sequence ID" value="MFC7704783.1"/>
    <property type="molecule type" value="Genomic_DNA"/>
</dbReference>
<dbReference type="Pfam" id="PF01370">
    <property type="entry name" value="Epimerase"/>
    <property type="match status" value="1"/>
</dbReference>
<organism evidence="2 3">
    <name type="scientific">Plastorhodobacter daqingensis</name>
    <dbReference type="NCBI Taxonomy" id="1387281"/>
    <lineage>
        <taxon>Bacteria</taxon>
        <taxon>Pseudomonadati</taxon>
        <taxon>Pseudomonadota</taxon>
        <taxon>Alphaproteobacteria</taxon>
        <taxon>Rhodobacterales</taxon>
        <taxon>Paracoccaceae</taxon>
        <taxon>Plastorhodobacter</taxon>
    </lineage>
</organism>
<reference evidence="3" key="1">
    <citation type="journal article" date="2019" name="Int. J. Syst. Evol. Microbiol.">
        <title>The Global Catalogue of Microorganisms (GCM) 10K type strain sequencing project: providing services to taxonomists for standard genome sequencing and annotation.</title>
        <authorList>
            <consortium name="The Broad Institute Genomics Platform"/>
            <consortium name="The Broad Institute Genome Sequencing Center for Infectious Disease"/>
            <person name="Wu L."/>
            <person name="Ma J."/>
        </authorList>
    </citation>
    <scope>NUCLEOTIDE SEQUENCE [LARGE SCALE GENOMIC DNA]</scope>
    <source>
        <strain evidence="3">CGMCC 1.12750</strain>
    </source>
</reference>
<dbReference type="SUPFAM" id="SSF51735">
    <property type="entry name" value="NAD(P)-binding Rossmann-fold domains"/>
    <property type="match status" value="1"/>
</dbReference>
<dbReference type="InterPro" id="IPR036291">
    <property type="entry name" value="NAD(P)-bd_dom_sf"/>
</dbReference>
<evidence type="ECO:0000313" key="2">
    <source>
        <dbReference type="EMBL" id="MFC7704783.1"/>
    </source>
</evidence>
<gene>
    <name evidence="2" type="ORF">ACFQXB_11315</name>
</gene>
<dbReference type="Gene3D" id="3.40.50.720">
    <property type="entry name" value="NAD(P)-binding Rossmann-like Domain"/>
    <property type="match status" value="1"/>
</dbReference>
<protein>
    <submittedName>
        <fullName evidence="2">NAD-dependent epimerase/dehydratase family protein</fullName>
    </submittedName>
</protein>
<name>A0ABW2ULH0_9RHOB</name>